<evidence type="ECO:0000313" key="1">
    <source>
        <dbReference type="EMBL" id="KXK26076.1"/>
    </source>
</evidence>
<comment type="caution">
    <text evidence="1">The sequence shown here is derived from an EMBL/GenBank/DDBJ whole genome shotgun (WGS) entry which is preliminary data.</text>
</comment>
<dbReference type="AlphaFoldDB" id="A0A136LWQ8"/>
<organism evidence="1 2">
    <name type="scientific">candidate division WS6 bacterium OLB20</name>
    <dbReference type="NCBI Taxonomy" id="1617426"/>
    <lineage>
        <taxon>Bacteria</taxon>
        <taxon>Candidatus Dojkabacteria</taxon>
    </lineage>
</organism>
<gene>
    <name evidence="1" type="ORF">TR69_WS6001001370</name>
</gene>
<proteinExistence type="predicted"/>
<protein>
    <submittedName>
        <fullName evidence="1">Uncharacterized protein</fullName>
    </submittedName>
</protein>
<evidence type="ECO:0000313" key="2">
    <source>
        <dbReference type="Proteomes" id="UP000070457"/>
    </source>
</evidence>
<accession>A0A136LWQ8</accession>
<reference evidence="1 2" key="1">
    <citation type="submission" date="2015-02" db="EMBL/GenBank/DDBJ databases">
        <title>Improved understanding of the partial-nitritation anammox process through 23 genomes representing the majority of the microbial community.</title>
        <authorList>
            <person name="Speth D.R."/>
            <person name="In T Zandt M."/>
            <person name="Guerrero Cruz S."/>
            <person name="Jetten M.S."/>
            <person name="Dutilh B.E."/>
        </authorList>
    </citation>
    <scope>NUCLEOTIDE SEQUENCE [LARGE SCALE GENOMIC DNA]</scope>
    <source>
        <strain evidence="1">OLB20</strain>
    </source>
</reference>
<sequence length="48" mass="5034">MAVTIQYCEVVNSITGDSKRIIWIDAAKGLGIVLVILGHAGAPPHSDC</sequence>
<name>A0A136LWQ8_9BACT</name>
<dbReference type="Proteomes" id="UP000070457">
    <property type="component" value="Unassembled WGS sequence"/>
</dbReference>
<dbReference type="STRING" id="1617426.TR69_WS6001001370"/>
<dbReference type="EMBL" id="JYNZ01000005">
    <property type="protein sequence ID" value="KXK26076.1"/>
    <property type="molecule type" value="Genomic_DNA"/>
</dbReference>